<evidence type="ECO:0000313" key="5">
    <source>
        <dbReference type="Proteomes" id="UP000182448"/>
    </source>
</evidence>
<protein>
    <submittedName>
        <fullName evidence="3">Uncharacterized protein</fullName>
    </submittedName>
</protein>
<comment type="caution">
    <text evidence="3">The sequence shown here is derived from an EMBL/GenBank/DDBJ whole genome shotgun (WGS) entry which is preliminary data.</text>
</comment>
<feature type="region of interest" description="Disordered" evidence="1">
    <location>
        <begin position="38"/>
        <end position="83"/>
    </location>
</feature>
<evidence type="ECO:0000256" key="2">
    <source>
        <dbReference type="SAM" id="Phobius"/>
    </source>
</evidence>
<feature type="transmembrane region" description="Helical" evidence="2">
    <location>
        <begin position="12"/>
        <end position="33"/>
    </location>
</feature>
<accession>A0A4Y4G810</accession>
<dbReference type="GeneID" id="72424323"/>
<keyword evidence="2" id="KW-0472">Membrane</keyword>
<gene>
    <name evidence="4" type="ORF">GA0061075_11084</name>
    <name evidence="3" type="ORF">HF960_05880</name>
</gene>
<evidence type="ECO:0000256" key="1">
    <source>
        <dbReference type="SAM" id="MobiDB-lite"/>
    </source>
</evidence>
<keyword evidence="2" id="KW-1133">Transmembrane helix</keyword>
<proteinExistence type="predicted"/>
<dbReference type="Proteomes" id="UP000585749">
    <property type="component" value="Unassembled WGS sequence"/>
</dbReference>
<dbReference type="Proteomes" id="UP000182448">
    <property type="component" value="Unassembled WGS sequence"/>
</dbReference>
<keyword evidence="2" id="KW-0812">Transmembrane</keyword>
<dbReference type="EMBL" id="JAAXPM010000008">
    <property type="protein sequence ID" value="NKY67192.1"/>
    <property type="molecule type" value="Genomic_DNA"/>
</dbReference>
<dbReference type="EMBL" id="FMAW01000010">
    <property type="protein sequence ID" value="SCC01266.1"/>
    <property type="molecule type" value="Genomic_DNA"/>
</dbReference>
<dbReference type="AlphaFoldDB" id="A0A4Y4G810"/>
<organism evidence="3 6">
    <name type="scientific">Weissella hellenica</name>
    <dbReference type="NCBI Taxonomy" id="46256"/>
    <lineage>
        <taxon>Bacteria</taxon>
        <taxon>Bacillati</taxon>
        <taxon>Bacillota</taxon>
        <taxon>Bacilli</taxon>
        <taxon>Lactobacillales</taxon>
        <taxon>Lactobacillaceae</taxon>
        <taxon>Weissella</taxon>
    </lineage>
</organism>
<evidence type="ECO:0000313" key="6">
    <source>
        <dbReference type="Proteomes" id="UP000585749"/>
    </source>
</evidence>
<dbReference type="RefSeq" id="WP_074427650.1">
    <property type="nucleotide sequence ID" value="NZ_BJEG01000008.1"/>
</dbReference>
<reference evidence="4 5" key="1">
    <citation type="submission" date="2016-08" db="EMBL/GenBank/DDBJ databases">
        <authorList>
            <person name="Varghese N."/>
            <person name="Submissions Spin"/>
        </authorList>
    </citation>
    <scope>NUCLEOTIDE SEQUENCE [LARGE SCALE GENOMIC DNA]</scope>
    <source>
        <strain evidence="4 5">R-53116</strain>
    </source>
</reference>
<evidence type="ECO:0000313" key="3">
    <source>
        <dbReference type="EMBL" id="NKY67192.1"/>
    </source>
</evidence>
<dbReference type="OrthoDB" id="2152146at2"/>
<feature type="compositionally biased region" description="Basic and acidic residues" evidence="1">
    <location>
        <begin position="71"/>
        <end position="80"/>
    </location>
</feature>
<reference evidence="3 6" key="2">
    <citation type="submission" date="2020-04" db="EMBL/GenBank/DDBJ databases">
        <title>MicrobeNet Type strains.</title>
        <authorList>
            <person name="Nicholson A.C."/>
        </authorList>
    </citation>
    <scope>NUCLEOTIDE SEQUENCE [LARGE SCALE GENOMIC DNA]</scope>
    <source>
        <strain evidence="3 6">CCUG 33494</strain>
    </source>
</reference>
<feature type="compositionally biased region" description="Low complexity" evidence="1">
    <location>
        <begin position="43"/>
        <end position="57"/>
    </location>
</feature>
<name>A0A4Y4G810_WEIHE</name>
<sequence length="139" mass="15157">MGKNKRPFYQKIWVWVILVIVIGGVGYGSYAVMNHNASNRAVTKQSKTPTKQKSGSTDNKASSTKPKKISKNKETDKTKNQQDVASLATVDKEALALLGLPDKFVSDYGDLNADIILSGKSEATSNAIYKNPDVRCYAS</sequence>
<evidence type="ECO:0000313" key="4">
    <source>
        <dbReference type="EMBL" id="SCC01266.1"/>
    </source>
</evidence>
<keyword evidence="5" id="KW-1185">Reference proteome</keyword>